<dbReference type="Proteomes" id="UP000007065">
    <property type="component" value="Chromosome"/>
</dbReference>
<name>A5IYC5_MYCAP</name>
<dbReference type="STRING" id="347257.MAG3360"/>
<organism evidence="1 2">
    <name type="scientific">Mycoplasmopsis agalactiae (strain NCTC 10123 / CIP 59.7 / PG2)</name>
    <name type="common">Mycoplasma agalactiae</name>
    <dbReference type="NCBI Taxonomy" id="347257"/>
    <lineage>
        <taxon>Bacteria</taxon>
        <taxon>Bacillati</taxon>
        <taxon>Mycoplasmatota</taxon>
        <taxon>Mycoplasmoidales</taxon>
        <taxon>Metamycoplasmataceae</taxon>
        <taxon>Mycoplasmopsis</taxon>
    </lineage>
</organism>
<dbReference type="HOGENOM" id="CLU_1968079_0_0_14"/>
<dbReference type="EMBL" id="CU179680">
    <property type="protein sequence ID" value="CAL59034.1"/>
    <property type="molecule type" value="Genomic_DNA"/>
</dbReference>
<gene>
    <name evidence="1" type="ordered locus">MAG3360</name>
</gene>
<dbReference type="AlphaFoldDB" id="A5IYC5"/>
<proteinExistence type="predicted"/>
<accession>A5IYC5</accession>
<dbReference type="RefSeq" id="WP_011949510.1">
    <property type="nucleotide sequence ID" value="NC_009497.1"/>
</dbReference>
<dbReference type="KEGG" id="maa:MAG3360"/>
<dbReference type="GeneID" id="93358096"/>
<protein>
    <submittedName>
        <fullName evidence="1">Uncharacterized protein</fullName>
    </submittedName>
</protein>
<keyword evidence="2" id="KW-1185">Reference proteome</keyword>
<evidence type="ECO:0000313" key="2">
    <source>
        <dbReference type="Proteomes" id="UP000007065"/>
    </source>
</evidence>
<reference evidence="2" key="1">
    <citation type="journal article" date="2007" name="PLoS Genet.">
        <title>Being pathogenic, plastic, and sexual while living with a nearly minimal bacterial genome.</title>
        <authorList>
            <person name="Sirand-Pugnet P."/>
            <person name="Lartigue C."/>
            <person name="Marenda M."/>
            <person name="Jacob D."/>
            <person name="Barre A."/>
            <person name="Barbe V."/>
            <person name="Schenowitz C."/>
            <person name="Mangenot S."/>
            <person name="Couloux A."/>
            <person name="Segurens B."/>
            <person name="de Daruvar A."/>
            <person name="Blanchard A."/>
            <person name="Citti C."/>
        </authorList>
    </citation>
    <scope>NUCLEOTIDE SEQUENCE [LARGE SCALE GENOMIC DNA]</scope>
    <source>
        <strain evidence="2">PG2</strain>
    </source>
</reference>
<evidence type="ECO:0000313" key="1">
    <source>
        <dbReference type="EMBL" id="CAL59034.1"/>
    </source>
</evidence>
<sequence>MEKLDVDIFNNILETTNKLYANKAKELNDKEEYFRNTLRKALYPNWKIFRKETRKWITLGGIFLLKITMYETKNDEGKITRFTYYHDEKLKQISNCKYDIDNLKLAVKFYLENSKIPSNLKQLLPSKQLLNYYLDKLKIKEKFRKWKY</sequence>